<keyword evidence="4" id="KW-0633">Potassium transport</keyword>
<evidence type="ECO:0000256" key="2">
    <source>
        <dbReference type="ARBA" id="ARBA00022448"/>
    </source>
</evidence>
<sequence length="449" mass="48526">MLVKNNGVWKLSPAKLVVLGFAAVIFVGSVLLTLPAAVAGARDNSYVDALFTATSAVCVTGLVVVDTGTFYSRFGQVIILLLIQVGGLGIVTVASIYAFLLRKRIGLRERLVMKEALNVESLGGIVRLVRAILLMTFLIEGVGALLLTLTLWNYFGFGKALYYGVFHAVSAFCNAGFDLFGREFYQYCSLIPFRHDWRVLGIIGSMILLGGLGFPVLVDLRRQRRFKTLSLHSKVVLITTGLLIILGCFLFWGIERDGVLQGTGVFKSMVNSLFMSITPRTAGYTSVDVAKLEPSTLLVLTVLMFIGASPVSTGGGIKTATMAVLVMAVYSRLRGRFDTEAFGRRIDSEIVYRALTVAVLSALLVGIGIIVLSLVCQVDIMKLIFEAVSAFGTVGLSTGITPQLNTGSKVILIVLMFAGRLGPLTLAFSLLQQERKETARYPRGNVIIG</sequence>
<organism evidence="11 12">
    <name type="scientific">Syntrophothermus lipocalidus (strain DSM 12680 / TGB-C1)</name>
    <dbReference type="NCBI Taxonomy" id="643648"/>
    <lineage>
        <taxon>Bacteria</taxon>
        <taxon>Bacillati</taxon>
        <taxon>Bacillota</taxon>
        <taxon>Clostridia</taxon>
        <taxon>Eubacteriales</taxon>
        <taxon>Syntrophomonadaceae</taxon>
        <taxon>Syntrophothermus</taxon>
    </lineage>
</organism>
<dbReference type="Proteomes" id="UP000000378">
    <property type="component" value="Chromosome"/>
</dbReference>
<evidence type="ECO:0000313" key="11">
    <source>
        <dbReference type="EMBL" id="ADI02257.1"/>
    </source>
</evidence>
<dbReference type="GO" id="GO:0015379">
    <property type="term" value="F:potassium:chloride symporter activity"/>
    <property type="evidence" value="ECO:0007669"/>
    <property type="project" value="InterPro"/>
</dbReference>
<keyword evidence="12" id="KW-1185">Reference proteome</keyword>
<keyword evidence="2" id="KW-0813">Transport</keyword>
<feature type="transmembrane region" description="Helical" evidence="10">
    <location>
        <begin position="297"/>
        <end position="330"/>
    </location>
</feature>
<dbReference type="RefSeq" id="WP_013175659.1">
    <property type="nucleotide sequence ID" value="NC_014220.1"/>
</dbReference>
<evidence type="ECO:0000256" key="6">
    <source>
        <dbReference type="ARBA" id="ARBA00022958"/>
    </source>
</evidence>
<feature type="transmembrane region" description="Helical" evidence="10">
    <location>
        <begin position="16"/>
        <end position="39"/>
    </location>
</feature>
<dbReference type="EMBL" id="CP002048">
    <property type="protein sequence ID" value="ADI02257.1"/>
    <property type="molecule type" value="Genomic_DNA"/>
</dbReference>
<evidence type="ECO:0000256" key="5">
    <source>
        <dbReference type="ARBA" id="ARBA00022692"/>
    </source>
</evidence>
<dbReference type="GO" id="GO:0016787">
    <property type="term" value="F:hydrolase activity"/>
    <property type="evidence" value="ECO:0007669"/>
    <property type="project" value="UniProtKB-KW"/>
</dbReference>
<dbReference type="STRING" id="643648.Slip_1494"/>
<name>D7CNH2_SYNLT</name>
<protein>
    <submittedName>
        <fullName evidence="11">Potassium uptake protein, TrkH family</fullName>
        <ecNumber evidence="11">3.6.3.14</ecNumber>
    </submittedName>
</protein>
<keyword evidence="6" id="KW-0630">Potassium</keyword>
<keyword evidence="9 10" id="KW-0472">Membrane</keyword>
<dbReference type="Pfam" id="PF02386">
    <property type="entry name" value="TrkH"/>
    <property type="match status" value="1"/>
</dbReference>
<dbReference type="AlphaFoldDB" id="D7CNH2"/>
<dbReference type="eggNOG" id="COG0168">
    <property type="taxonomic scope" value="Bacteria"/>
</dbReference>
<feature type="transmembrane region" description="Helical" evidence="10">
    <location>
        <begin position="350"/>
        <end position="376"/>
    </location>
</feature>
<evidence type="ECO:0000256" key="9">
    <source>
        <dbReference type="ARBA" id="ARBA00023136"/>
    </source>
</evidence>
<accession>D7CNH2</accession>
<dbReference type="InterPro" id="IPR004772">
    <property type="entry name" value="TrkH"/>
</dbReference>
<keyword evidence="7 10" id="KW-1133">Transmembrane helix</keyword>
<dbReference type="HOGENOM" id="CLU_026429_0_1_9"/>
<dbReference type="GO" id="GO:0005886">
    <property type="term" value="C:plasma membrane"/>
    <property type="evidence" value="ECO:0007669"/>
    <property type="project" value="UniProtKB-SubCell"/>
</dbReference>
<reference evidence="11 12" key="2">
    <citation type="journal article" date="2010" name="Stand. Genomic Sci.">
        <title>Complete genome sequence of Syntrophothermus lipocalidus type strain (TGB-C1).</title>
        <authorList>
            <person name="Djao O.D."/>
            <person name="Zhang X."/>
            <person name="Lucas S."/>
            <person name="Lapidus A."/>
            <person name="Del Rio T.G."/>
            <person name="Nolan M."/>
            <person name="Tice H."/>
            <person name="Cheng J.F."/>
            <person name="Han C."/>
            <person name="Tapia R."/>
            <person name="Goodwin L."/>
            <person name="Pitluck S."/>
            <person name="Liolios K."/>
            <person name="Ivanova N."/>
            <person name="Mavromatis K."/>
            <person name="Mikhailova N."/>
            <person name="Ovchinnikova G."/>
            <person name="Pati A."/>
            <person name="Brambilla E."/>
            <person name="Chen A."/>
            <person name="Palaniappan K."/>
            <person name="Land M."/>
            <person name="Hauser L."/>
            <person name="Chang Y.J."/>
            <person name="Jeffries C.D."/>
            <person name="Rohde M."/>
            <person name="Sikorski J."/>
            <person name="Spring S."/>
            <person name="Goker M."/>
            <person name="Detter J.C."/>
            <person name="Woyke T."/>
            <person name="Bristow J."/>
            <person name="Eisen J.A."/>
            <person name="Markowitz V."/>
            <person name="Hugenholtz P."/>
            <person name="Kyrpides N.C."/>
            <person name="Klenk H.P."/>
        </authorList>
    </citation>
    <scope>NUCLEOTIDE SEQUENCE [LARGE SCALE GENOMIC DNA]</scope>
    <source>
        <strain evidence="12">DSM 12680 / TGB-C1</strain>
    </source>
</reference>
<evidence type="ECO:0000256" key="7">
    <source>
        <dbReference type="ARBA" id="ARBA00022989"/>
    </source>
</evidence>
<feature type="transmembrane region" description="Helical" evidence="10">
    <location>
        <begin position="77"/>
        <end position="100"/>
    </location>
</feature>
<feature type="transmembrane region" description="Helical" evidence="10">
    <location>
        <begin position="199"/>
        <end position="220"/>
    </location>
</feature>
<evidence type="ECO:0000256" key="1">
    <source>
        <dbReference type="ARBA" id="ARBA00004651"/>
    </source>
</evidence>
<keyword evidence="5 10" id="KW-0812">Transmembrane</keyword>
<gene>
    <name evidence="11" type="ordered locus">Slip_1494</name>
</gene>
<keyword evidence="11" id="KW-0378">Hydrolase</keyword>
<dbReference type="NCBIfam" id="TIGR00933">
    <property type="entry name" value="2a38"/>
    <property type="match status" value="1"/>
</dbReference>
<evidence type="ECO:0000256" key="4">
    <source>
        <dbReference type="ARBA" id="ARBA00022538"/>
    </source>
</evidence>
<proteinExistence type="predicted"/>
<evidence type="ECO:0000256" key="3">
    <source>
        <dbReference type="ARBA" id="ARBA00022475"/>
    </source>
</evidence>
<evidence type="ECO:0000313" key="12">
    <source>
        <dbReference type="Proteomes" id="UP000000378"/>
    </source>
</evidence>
<keyword evidence="3" id="KW-1003">Cell membrane</keyword>
<comment type="subcellular location">
    <subcellularLocation>
        <location evidence="1">Cell membrane</location>
        <topology evidence="1">Multi-pass membrane protein</topology>
    </subcellularLocation>
</comment>
<evidence type="ECO:0000256" key="8">
    <source>
        <dbReference type="ARBA" id="ARBA00023065"/>
    </source>
</evidence>
<feature type="transmembrane region" description="Helical" evidence="10">
    <location>
        <begin position="410"/>
        <end position="431"/>
    </location>
</feature>
<dbReference type="InterPro" id="IPR003445">
    <property type="entry name" value="Cat_transpt"/>
</dbReference>
<feature type="transmembrane region" description="Helical" evidence="10">
    <location>
        <begin position="232"/>
        <end position="252"/>
    </location>
</feature>
<evidence type="ECO:0000256" key="10">
    <source>
        <dbReference type="SAM" id="Phobius"/>
    </source>
</evidence>
<dbReference type="PANTHER" id="PTHR32024:SF1">
    <property type="entry name" value="KTR SYSTEM POTASSIUM UPTAKE PROTEIN B"/>
    <property type="match status" value="1"/>
</dbReference>
<dbReference type="PANTHER" id="PTHR32024">
    <property type="entry name" value="TRK SYSTEM POTASSIUM UPTAKE PROTEIN TRKG-RELATED"/>
    <property type="match status" value="1"/>
</dbReference>
<feature type="transmembrane region" description="Helical" evidence="10">
    <location>
        <begin position="131"/>
        <end position="155"/>
    </location>
</feature>
<keyword evidence="8" id="KW-0406">Ion transport</keyword>
<reference evidence="12" key="1">
    <citation type="journal article" date="2010" name="Stand. Genomic Sci.">
        <title>Complete genome sequence of Syntrophothermus lipocalidus type strain (TGB-C1T).</title>
        <authorList>
            <consortium name="US DOE Joint Genome Institute (JGI-PGF)"/>
            <person name="Djao O."/>
            <person name="Zhang X."/>
            <person name="Lucas S."/>
            <person name="Lapidus A."/>
            <person name="Glavina Del Rio T."/>
            <person name="Nolan M."/>
            <person name="Tice H."/>
            <person name="Cheng J."/>
            <person name="Han C."/>
            <person name="Tapia R."/>
            <person name="Goodwin L."/>
            <person name="Pitluck S."/>
            <person name="Liolios K."/>
            <person name="Ivanova N."/>
            <person name="Mavromatis K."/>
            <person name="Mikhailova N."/>
            <person name="Ovchinnikova G."/>
            <person name="Pati A."/>
            <person name="Brambilla E."/>
            <person name="Chen A."/>
            <person name="Palaniappan K."/>
            <person name="Land M."/>
            <person name="Hauser L."/>
            <person name="Chang Y."/>
            <person name="Jeffries C."/>
            <person name="Rohde M."/>
            <person name="Sikorski J."/>
            <person name="Spring S."/>
            <person name="Goker M."/>
            <person name="Detter J."/>
            <person name="Woyke T."/>
            <person name="Bristow J."/>
            <person name="Eisen J."/>
            <person name="Markowitz V."/>
            <person name="Hugenholtz P."/>
            <person name="Kyrpides N."/>
            <person name="Klenk H."/>
        </authorList>
    </citation>
    <scope>NUCLEOTIDE SEQUENCE [LARGE SCALE GENOMIC DNA]</scope>
    <source>
        <strain evidence="12">DSM 12680 / TGB-C1</strain>
    </source>
</reference>
<dbReference type="KEGG" id="slp:Slip_1494"/>
<dbReference type="EC" id="3.6.3.14" evidence="11"/>
<feature type="transmembrane region" description="Helical" evidence="10">
    <location>
        <begin position="46"/>
        <end position="65"/>
    </location>
</feature>